<dbReference type="SUPFAM" id="SSF49464">
    <property type="entry name" value="Carboxypeptidase regulatory domain-like"/>
    <property type="match status" value="1"/>
</dbReference>
<dbReference type="SUPFAM" id="SSF56935">
    <property type="entry name" value="Porins"/>
    <property type="match status" value="1"/>
</dbReference>
<dbReference type="Gene3D" id="2.60.40.1120">
    <property type="entry name" value="Carboxypeptidase-like, regulatory domain"/>
    <property type="match status" value="1"/>
</dbReference>
<dbReference type="Proteomes" id="UP001302374">
    <property type="component" value="Chromosome"/>
</dbReference>
<reference evidence="9 10" key="1">
    <citation type="submission" date="2019-09" db="EMBL/GenBank/DDBJ databases">
        <title>Butyricimonas paravirosa DSM 105722 (=214-4 = JCM 18677 = CCUG 65563).</title>
        <authorList>
            <person name="Le Roy T."/>
            <person name="Cani P.D."/>
        </authorList>
    </citation>
    <scope>NUCLEOTIDE SEQUENCE [LARGE SCALE GENOMIC DNA]</scope>
    <source>
        <strain evidence="9 10">DSM 105722</strain>
    </source>
</reference>
<name>A0ABZ0FU94_9BACT</name>
<evidence type="ECO:0000256" key="7">
    <source>
        <dbReference type="PROSITE-ProRule" id="PRU01360"/>
    </source>
</evidence>
<dbReference type="PROSITE" id="PS52016">
    <property type="entry name" value="TONB_DEPENDENT_REC_3"/>
    <property type="match status" value="1"/>
</dbReference>
<proteinExistence type="inferred from homology"/>
<dbReference type="InterPro" id="IPR039426">
    <property type="entry name" value="TonB-dep_rcpt-like"/>
</dbReference>
<accession>A0ABZ0FU94</accession>
<dbReference type="InterPro" id="IPR023996">
    <property type="entry name" value="TonB-dep_OMP_SusC/RagA"/>
</dbReference>
<dbReference type="EMBL" id="CP043839">
    <property type="protein sequence ID" value="WOF12173.1"/>
    <property type="molecule type" value="Genomic_DNA"/>
</dbReference>
<evidence type="ECO:0000256" key="5">
    <source>
        <dbReference type="ARBA" id="ARBA00023136"/>
    </source>
</evidence>
<evidence type="ECO:0000313" key="9">
    <source>
        <dbReference type="EMBL" id="WOF12173.1"/>
    </source>
</evidence>
<sequence length="1209" mass="135577">MEKNRDFDIGWGSNVIKKMFRTMKVFICILVLSLSSVTASTFSQVRVSIDVKNATLKEVFKEITKLTGYEFVYSNNEIERIGKVSLNVSNKDLKDVLAECLKGTQLWYMIEEQVVVISPKLLQAESKDVNKATIASGRVVGEDKKPIPGVTVLLKGTSTGVTTGVDGVFFIMVPDTTANVEFIFSFVGMKTKTVAYKSRPKTGEWLITMEEDLLEMDEVVVTGYTTLSRRETASAVSQIKADDVMLNSKSSIDQMLIGQIPGMTIVQTSGEPSATPKIRIRGISSITSSKAPVWVLDGVILEDPVNVDYSQINGDDAAYLIGNAIAGINPRDIETITVLKDASATAIYGVQAANGVIVLTTKQGKEGKAQLNYNTSMTLNQRPSYGDFYLMNAAERIQLSQDIIAKSLEYGRVPVSLGYEGLYMDYMNRKISYEDFALGTKRMAKRNTDWYDILFRNVLSHNHTLSINGGSKDTRYYASIGFDQNFGTAEGSVSKRYTTMMKLNSWLNDQVFVGVTLNGNVTENKGFHSSVNPNQYAYETSRTIPCYNEDGSLFYYETRQKGQLASSQAPKEEMLYNIVHELGQTGSAGKVAGITGQVNLQWRIKYGFKYDFLGSYSYQQSKQNSYAKEASNYVGIKRKYNIGSIEPNSLAEDNSVIPIGGIIDKSETEQTTYMIRNTIGFSGHWGDHEVSASALSEIRGVKQTGFSGTYYGWMPERGQTLTPMLTSAYVAELANLRPRISDNLTNYVSWAGTLAYTWREKITLNGNIRMDGSNKFGENPKYRFLPIWSIAGRYTLTEEPFVKGSNIISLLALKASYGIQGNIDKSTSPELVIQVGALNTVTRLNESFFEYLPNADLRWEKTTSYNLGLEIALLKDRIQGEFNYYFKKGEDMIMSKKVSQSMGLSTVKINGGRIDNSGCELTFRFYPIRTADYAFSVNFVYSYNKNELVSANSDSDITNSEMLNGSALIEGKPMGTFYSYRFAGLNGETGYPTFYDKDGKNYSEVDGVKYPHYALYEEEIDLVKSGCLDPTTSGSLGLNFRYKNFRIDLGFTYTLGAHRRLPNIYRQEYYKIFDPLINVTKELKHRWNNPGDENSTIFPALYDNRTYNQLNQKSALDGRGSVYYGTQLYDKTDVRVAKIDNVRLRNLSLMYRIPTKILEKIKIQDISFNFQATNLFQIAAKEWRGRDPESGDSNTPIPRTYSLGLNVTF</sequence>
<protein>
    <submittedName>
        <fullName evidence="9">SusC/RagA family TonB-linked outer membrane protein</fullName>
    </submittedName>
</protein>
<keyword evidence="6 7" id="KW-0998">Cell outer membrane</keyword>
<dbReference type="NCBIfam" id="TIGR04057">
    <property type="entry name" value="SusC_RagA_signa"/>
    <property type="match status" value="1"/>
</dbReference>
<evidence type="ECO:0000256" key="3">
    <source>
        <dbReference type="ARBA" id="ARBA00022452"/>
    </source>
</evidence>
<keyword evidence="4 7" id="KW-0812">Transmembrane</keyword>
<keyword evidence="2 7" id="KW-0813">Transport</keyword>
<dbReference type="Gene3D" id="2.40.170.20">
    <property type="entry name" value="TonB-dependent receptor, beta-barrel domain"/>
    <property type="match status" value="1"/>
</dbReference>
<evidence type="ECO:0000256" key="6">
    <source>
        <dbReference type="ARBA" id="ARBA00023237"/>
    </source>
</evidence>
<dbReference type="InterPro" id="IPR008969">
    <property type="entry name" value="CarboxyPept-like_regulatory"/>
</dbReference>
<keyword evidence="3 7" id="KW-1134">Transmembrane beta strand</keyword>
<dbReference type="Pfam" id="PF07715">
    <property type="entry name" value="Plug"/>
    <property type="match status" value="1"/>
</dbReference>
<organism evidence="9 10">
    <name type="scientific">Butyricimonas paravirosa</name>
    <dbReference type="NCBI Taxonomy" id="1472417"/>
    <lineage>
        <taxon>Bacteria</taxon>
        <taxon>Pseudomonadati</taxon>
        <taxon>Bacteroidota</taxon>
        <taxon>Bacteroidia</taxon>
        <taxon>Bacteroidales</taxon>
        <taxon>Odoribacteraceae</taxon>
        <taxon>Butyricimonas</taxon>
    </lineage>
</organism>
<keyword evidence="10" id="KW-1185">Reference proteome</keyword>
<dbReference type="NCBIfam" id="TIGR04056">
    <property type="entry name" value="OMP_RagA_SusC"/>
    <property type="match status" value="1"/>
</dbReference>
<gene>
    <name evidence="9" type="ORF">F1644_07785</name>
</gene>
<keyword evidence="5 7" id="KW-0472">Membrane</keyword>
<dbReference type="InterPro" id="IPR012910">
    <property type="entry name" value="Plug_dom"/>
</dbReference>
<dbReference type="Pfam" id="PF13715">
    <property type="entry name" value="CarbopepD_reg_2"/>
    <property type="match status" value="1"/>
</dbReference>
<feature type="domain" description="TonB-dependent receptor plug" evidence="8">
    <location>
        <begin position="229"/>
        <end position="356"/>
    </location>
</feature>
<dbReference type="InterPro" id="IPR037066">
    <property type="entry name" value="Plug_dom_sf"/>
</dbReference>
<evidence type="ECO:0000313" key="10">
    <source>
        <dbReference type="Proteomes" id="UP001302374"/>
    </source>
</evidence>
<comment type="similarity">
    <text evidence="7">Belongs to the TonB-dependent receptor family.</text>
</comment>
<dbReference type="InterPro" id="IPR023997">
    <property type="entry name" value="TonB-dep_OMP_SusC/RagA_CS"/>
</dbReference>
<evidence type="ECO:0000256" key="1">
    <source>
        <dbReference type="ARBA" id="ARBA00004571"/>
    </source>
</evidence>
<evidence type="ECO:0000259" key="8">
    <source>
        <dbReference type="Pfam" id="PF07715"/>
    </source>
</evidence>
<dbReference type="InterPro" id="IPR036942">
    <property type="entry name" value="Beta-barrel_TonB_sf"/>
</dbReference>
<evidence type="ECO:0000256" key="4">
    <source>
        <dbReference type="ARBA" id="ARBA00022692"/>
    </source>
</evidence>
<evidence type="ECO:0000256" key="2">
    <source>
        <dbReference type="ARBA" id="ARBA00022448"/>
    </source>
</evidence>
<dbReference type="Gene3D" id="2.170.130.10">
    <property type="entry name" value="TonB-dependent receptor, plug domain"/>
    <property type="match status" value="1"/>
</dbReference>
<comment type="subcellular location">
    <subcellularLocation>
        <location evidence="1 7">Cell outer membrane</location>
        <topology evidence="1 7">Multi-pass membrane protein</topology>
    </subcellularLocation>
</comment>